<feature type="signal peptide" evidence="2">
    <location>
        <begin position="1"/>
        <end position="26"/>
    </location>
</feature>
<proteinExistence type="predicted"/>
<dbReference type="EMBL" id="JBEPCV010000012">
    <property type="protein sequence ID" value="MER6905071.1"/>
    <property type="molecule type" value="Genomic_DNA"/>
</dbReference>
<comment type="caution">
    <text evidence="3">The sequence shown here is derived from an EMBL/GenBank/DDBJ whole genome shotgun (WGS) entry which is preliminary data.</text>
</comment>
<accession>A0ABV1VG96</accession>
<keyword evidence="4" id="KW-1185">Reference proteome</keyword>
<evidence type="ECO:0000313" key="3">
    <source>
        <dbReference type="EMBL" id="MER6905071.1"/>
    </source>
</evidence>
<keyword evidence="2" id="KW-0732">Signal</keyword>
<evidence type="ECO:0000256" key="2">
    <source>
        <dbReference type="SAM" id="SignalP"/>
    </source>
</evidence>
<name>A0ABV1VG96_9ACTN</name>
<evidence type="ECO:0000313" key="4">
    <source>
        <dbReference type="Proteomes" id="UP001490330"/>
    </source>
</evidence>
<dbReference type="Proteomes" id="UP001490330">
    <property type="component" value="Unassembled WGS sequence"/>
</dbReference>
<feature type="region of interest" description="Disordered" evidence="1">
    <location>
        <begin position="105"/>
        <end position="127"/>
    </location>
</feature>
<sequence>MQADLARRWATQGIAAVLFAASMVVAGPAAPEAQALDAPGWLNPCNLPGGATVCKKADEGAMWLYDKSGADSVVSGVSEAVDFASDPLGYLEQKLRSGTQGMFSAFGEELTGTKPPEPAHGWKERED</sequence>
<gene>
    <name evidence="3" type="ORF">ABT322_15075</name>
</gene>
<protein>
    <submittedName>
        <fullName evidence="3">Uncharacterized protein</fullName>
    </submittedName>
</protein>
<feature type="chain" id="PRO_5047497575" evidence="2">
    <location>
        <begin position="27"/>
        <end position="127"/>
    </location>
</feature>
<dbReference type="RefSeq" id="WP_350716756.1">
    <property type="nucleotide sequence ID" value="NZ_JBEPCO010000005.1"/>
</dbReference>
<reference evidence="3 4" key="1">
    <citation type="submission" date="2024-06" db="EMBL/GenBank/DDBJ databases">
        <title>The Natural Products Discovery Center: Release of the First 8490 Sequenced Strains for Exploring Actinobacteria Biosynthetic Diversity.</title>
        <authorList>
            <person name="Kalkreuter E."/>
            <person name="Kautsar S.A."/>
            <person name="Yang D."/>
            <person name="Bader C.D."/>
            <person name="Teijaro C.N."/>
            <person name="Fluegel L."/>
            <person name="Davis C.M."/>
            <person name="Simpson J.R."/>
            <person name="Lauterbach L."/>
            <person name="Steele A.D."/>
            <person name="Gui C."/>
            <person name="Meng S."/>
            <person name="Li G."/>
            <person name="Viehrig K."/>
            <person name="Ye F."/>
            <person name="Su P."/>
            <person name="Kiefer A.F."/>
            <person name="Nichols A."/>
            <person name="Cepeda A.J."/>
            <person name="Yan W."/>
            <person name="Fan B."/>
            <person name="Jiang Y."/>
            <person name="Adhikari A."/>
            <person name="Zheng C.-J."/>
            <person name="Schuster L."/>
            <person name="Cowan T.M."/>
            <person name="Smanski M.J."/>
            <person name="Chevrette M.G."/>
            <person name="De Carvalho L.P.S."/>
            <person name="Shen B."/>
        </authorList>
    </citation>
    <scope>NUCLEOTIDE SEQUENCE [LARGE SCALE GENOMIC DNA]</scope>
    <source>
        <strain evidence="3 4">NPDC000632</strain>
    </source>
</reference>
<evidence type="ECO:0000256" key="1">
    <source>
        <dbReference type="SAM" id="MobiDB-lite"/>
    </source>
</evidence>
<organism evidence="3 4">
    <name type="scientific">Streptomyces flaveolus</name>
    <dbReference type="NCBI Taxonomy" id="67297"/>
    <lineage>
        <taxon>Bacteria</taxon>
        <taxon>Bacillati</taxon>
        <taxon>Actinomycetota</taxon>
        <taxon>Actinomycetes</taxon>
        <taxon>Kitasatosporales</taxon>
        <taxon>Streptomycetaceae</taxon>
        <taxon>Streptomyces</taxon>
    </lineage>
</organism>